<dbReference type="GO" id="GO:0003676">
    <property type="term" value="F:nucleic acid binding"/>
    <property type="evidence" value="ECO:0007669"/>
    <property type="project" value="InterPro"/>
</dbReference>
<sequence>MDTREQTTWPKVMWKKGEAYLPKNMVPSFCSGRQSLVLWGCIAHGKKGPLIPLELLPKVVTKTRCSHGRGLTSEAYAKQVIKGLLNQFLNSLEVERGHKILIVEDGAASHRGPEAQQNWAELGIEQLTHLANSPYLNPIGPIWRLLKSCVFKIPGAHKNRDTLLKAANKVWASISVDNINKHTGDTDAWVEAIKAAKGGPTEF</sequence>
<organism evidence="1 2">
    <name type="scientific">Rhizoctonia solani</name>
    <dbReference type="NCBI Taxonomy" id="456999"/>
    <lineage>
        <taxon>Eukaryota</taxon>
        <taxon>Fungi</taxon>
        <taxon>Dikarya</taxon>
        <taxon>Basidiomycota</taxon>
        <taxon>Agaricomycotina</taxon>
        <taxon>Agaricomycetes</taxon>
        <taxon>Cantharellales</taxon>
        <taxon>Ceratobasidiaceae</taxon>
        <taxon>Rhizoctonia</taxon>
    </lineage>
</organism>
<reference evidence="1" key="1">
    <citation type="submission" date="2020-05" db="EMBL/GenBank/DDBJ databases">
        <title>Evolutionary and genomic comparisons of hybrid uninucleate and nonhybrid Rhizoctonia fungi.</title>
        <authorList>
            <person name="Li C."/>
            <person name="Chen X."/>
        </authorList>
    </citation>
    <scope>NUCLEOTIDE SEQUENCE</scope>
    <source>
        <strain evidence="1">AG-1 IA</strain>
    </source>
</reference>
<keyword evidence="1" id="KW-0255">Endonuclease</keyword>
<keyword evidence="1" id="KW-0540">Nuclease</keyword>
<proteinExistence type="predicted"/>
<dbReference type="GO" id="GO:0004519">
    <property type="term" value="F:endonuclease activity"/>
    <property type="evidence" value="ECO:0007669"/>
    <property type="project" value="UniProtKB-KW"/>
</dbReference>
<accession>A0A8H8NYQ1</accession>
<dbReference type="KEGG" id="rsx:RhiXN_06849"/>
<dbReference type="EMBL" id="CP059664">
    <property type="protein sequence ID" value="QRW21860.1"/>
    <property type="molecule type" value="Genomic_DNA"/>
</dbReference>
<evidence type="ECO:0000313" key="2">
    <source>
        <dbReference type="Proteomes" id="UP000650533"/>
    </source>
</evidence>
<dbReference type="InterPro" id="IPR036397">
    <property type="entry name" value="RNaseH_sf"/>
</dbReference>
<name>A0A8H8NYQ1_9AGAM</name>
<dbReference type="RefSeq" id="XP_043182097.1">
    <property type="nucleotide sequence ID" value="XM_043326665.1"/>
</dbReference>
<evidence type="ECO:0000313" key="1">
    <source>
        <dbReference type="EMBL" id="QRW21860.1"/>
    </source>
</evidence>
<dbReference type="Proteomes" id="UP000650533">
    <property type="component" value="Chromosome 7"/>
</dbReference>
<dbReference type="GeneID" id="67029128"/>
<keyword evidence="1" id="KW-0378">Hydrolase</keyword>
<dbReference type="AlphaFoldDB" id="A0A8H8NYQ1"/>
<dbReference type="Gene3D" id="3.30.420.10">
    <property type="entry name" value="Ribonuclease H-like superfamily/Ribonuclease H"/>
    <property type="match status" value="1"/>
</dbReference>
<protein>
    <submittedName>
        <fullName evidence="1">DDE superfamily endonuclease</fullName>
    </submittedName>
</protein>
<gene>
    <name evidence="1" type="ORF">RhiXN_06849</name>
</gene>